<protein>
    <submittedName>
        <fullName evidence="4">Cytochrome c biogenesis factor</fullName>
    </submittedName>
</protein>
<dbReference type="STRING" id="596152.DesU5LDRAFT_0324"/>
<dbReference type="AlphaFoldDB" id="I2PWY3"/>
<dbReference type="InterPro" id="IPR019734">
    <property type="entry name" value="TPR_rpt"/>
</dbReference>
<accession>I2PWY3</accession>
<feature type="repeat" description="TPR" evidence="3">
    <location>
        <begin position="107"/>
        <end position="140"/>
    </location>
</feature>
<evidence type="ECO:0000256" key="2">
    <source>
        <dbReference type="ARBA" id="ARBA00022803"/>
    </source>
</evidence>
<keyword evidence="2 3" id="KW-0802">TPR repeat</keyword>
<dbReference type="EMBL" id="JH600068">
    <property type="protein sequence ID" value="EIG52039.1"/>
    <property type="molecule type" value="Genomic_DNA"/>
</dbReference>
<dbReference type="OrthoDB" id="5459082at2"/>
<dbReference type="PANTHER" id="PTHR44858:SF1">
    <property type="entry name" value="UDP-N-ACETYLGLUCOSAMINE--PEPTIDE N-ACETYLGLUCOSAMINYLTRANSFERASE SPINDLY-RELATED"/>
    <property type="match status" value="1"/>
</dbReference>
<evidence type="ECO:0000256" key="1">
    <source>
        <dbReference type="ARBA" id="ARBA00022737"/>
    </source>
</evidence>
<dbReference type="HOGENOM" id="CLU_1432459_0_0_7"/>
<name>I2PWY3_9BACT</name>
<dbReference type="Pfam" id="PF13181">
    <property type="entry name" value="TPR_8"/>
    <property type="match status" value="1"/>
</dbReference>
<keyword evidence="1" id="KW-0677">Repeat</keyword>
<gene>
    <name evidence="4" type="ORF">DesU5LDRAFT_0324</name>
</gene>
<dbReference type="Gene3D" id="1.25.40.10">
    <property type="entry name" value="Tetratricopeptide repeat domain"/>
    <property type="match status" value="1"/>
</dbReference>
<evidence type="ECO:0000256" key="3">
    <source>
        <dbReference type="PROSITE-ProRule" id="PRU00339"/>
    </source>
</evidence>
<organism evidence="4">
    <name type="scientific">Desulfovibrio sp. U5L</name>
    <dbReference type="NCBI Taxonomy" id="596152"/>
    <lineage>
        <taxon>Bacteria</taxon>
        <taxon>Pseudomonadati</taxon>
        <taxon>Thermodesulfobacteriota</taxon>
        <taxon>Desulfovibrionia</taxon>
        <taxon>Desulfovibrionales</taxon>
        <taxon>Desulfovibrionaceae</taxon>
        <taxon>Desulfovibrio</taxon>
    </lineage>
</organism>
<dbReference type="InterPro" id="IPR050498">
    <property type="entry name" value="Ycf3"/>
</dbReference>
<dbReference type="InterPro" id="IPR011990">
    <property type="entry name" value="TPR-like_helical_dom_sf"/>
</dbReference>
<sequence length="189" mass="21099">MTRTSTTEAVHVPLRKPILGLMALALVTLFLASSVSRVTGPASGQSKPQAKGKGTMAAIPALMAKLQQNPKDEKIVLDLAEAFMRGKDWQRAEHFYGQAIALDLKNTGAYYHRAIAKLELKKFQEALEDFESILSITPDVAEAHYYMGMIYKYELKNPQSAKEHLQKALDLKPEDKELLAELEKELKTL</sequence>
<dbReference type="Pfam" id="PF14559">
    <property type="entry name" value="TPR_19"/>
    <property type="match status" value="1"/>
</dbReference>
<dbReference type="SMART" id="SM00028">
    <property type="entry name" value="TPR"/>
    <property type="match status" value="3"/>
</dbReference>
<evidence type="ECO:0000313" key="4">
    <source>
        <dbReference type="EMBL" id="EIG52039.1"/>
    </source>
</evidence>
<dbReference type="PROSITE" id="PS50005">
    <property type="entry name" value="TPR"/>
    <property type="match status" value="1"/>
</dbReference>
<reference evidence="4" key="1">
    <citation type="submission" date="2011-11" db="EMBL/GenBank/DDBJ databases">
        <title>Improved High-Quality Draft sequence of Desulfovibrio sp. U5L.</title>
        <authorList>
            <consortium name="US DOE Joint Genome Institute"/>
            <person name="Lucas S."/>
            <person name="Han J."/>
            <person name="Lapidus A."/>
            <person name="Cheng J.-F."/>
            <person name="Goodwin L."/>
            <person name="Pitluck S."/>
            <person name="Peters L."/>
            <person name="Ovchinnikova G."/>
            <person name="Held B."/>
            <person name="Detter J.C."/>
            <person name="Han C."/>
            <person name="Tapia R."/>
            <person name="Land M."/>
            <person name="Hauser L."/>
            <person name="Kyrpides N."/>
            <person name="Ivanova N."/>
            <person name="Pagani I."/>
            <person name="Gabster J."/>
            <person name="Walker C."/>
            <person name="Stolyar S."/>
            <person name="Stahl D."/>
            <person name="Arkin A."/>
            <person name="Dehal P."/>
            <person name="Hazen T."/>
            <person name="Woyke T."/>
        </authorList>
    </citation>
    <scope>NUCLEOTIDE SEQUENCE [LARGE SCALE GENOMIC DNA]</scope>
    <source>
        <strain evidence="4">U5L</strain>
    </source>
</reference>
<dbReference type="PANTHER" id="PTHR44858">
    <property type="entry name" value="TETRATRICOPEPTIDE REPEAT PROTEIN 6"/>
    <property type="match status" value="1"/>
</dbReference>
<dbReference type="SUPFAM" id="SSF48452">
    <property type="entry name" value="TPR-like"/>
    <property type="match status" value="1"/>
</dbReference>
<proteinExistence type="predicted"/>
<dbReference type="eggNOG" id="COG0457">
    <property type="taxonomic scope" value="Bacteria"/>
</dbReference>